<dbReference type="AlphaFoldDB" id="A0A9P0T3Q5"/>
<dbReference type="Proteomes" id="UP001152562">
    <property type="component" value="Unassembled WGS sequence"/>
</dbReference>
<dbReference type="Pfam" id="PF11901">
    <property type="entry name" value="DM9"/>
    <property type="match status" value="1"/>
</dbReference>
<evidence type="ECO:0008006" key="4">
    <source>
        <dbReference type="Google" id="ProtNLM"/>
    </source>
</evidence>
<organism evidence="2 3">
    <name type="scientific">Pieris brassicae</name>
    <name type="common">White butterfly</name>
    <name type="synonym">Large white butterfly</name>
    <dbReference type="NCBI Taxonomy" id="7116"/>
    <lineage>
        <taxon>Eukaryota</taxon>
        <taxon>Metazoa</taxon>
        <taxon>Ecdysozoa</taxon>
        <taxon>Arthropoda</taxon>
        <taxon>Hexapoda</taxon>
        <taxon>Insecta</taxon>
        <taxon>Pterygota</taxon>
        <taxon>Neoptera</taxon>
        <taxon>Endopterygota</taxon>
        <taxon>Lepidoptera</taxon>
        <taxon>Glossata</taxon>
        <taxon>Ditrysia</taxon>
        <taxon>Papilionoidea</taxon>
        <taxon>Pieridae</taxon>
        <taxon>Pierinae</taxon>
        <taxon>Pieris</taxon>
    </lineage>
</organism>
<reference evidence="2" key="1">
    <citation type="submission" date="2022-05" db="EMBL/GenBank/DDBJ databases">
        <authorList>
            <person name="Okamura Y."/>
        </authorList>
    </citation>
    <scope>NUCLEOTIDE SEQUENCE</scope>
</reference>
<evidence type="ECO:0000313" key="3">
    <source>
        <dbReference type="Proteomes" id="UP001152562"/>
    </source>
</evidence>
<feature type="signal peptide" evidence="1">
    <location>
        <begin position="1"/>
        <end position="20"/>
    </location>
</feature>
<keyword evidence="3" id="KW-1185">Reference proteome</keyword>
<dbReference type="SUPFAM" id="SSF50494">
    <property type="entry name" value="Trypsin-like serine proteases"/>
    <property type="match status" value="1"/>
</dbReference>
<dbReference type="Gene3D" id="2.40.10.10">
    <property type="entry name" value="Trypsin-like serine proteases"/>
    <property type="match status" value="2"/>
</dbReference>
<proteinExistence type="predicted"/>
<sequence length="447" mass="49406">MITLSIFTCILLNWPTPGLTKSEIKSESFEWDRDDRSFDCIVGIEVNKQRVGQGVIVNLRTIVTSANPLNAYINNKNAVKVFSVEKKIFNNSVDYPIDSIKGNQVKRESVWIQIGEDHTNSPIHDIVLIILSNNVSEAHKIAKFPFSDELFEAPLPNSGWIVSGFGYADIQHIKNHRILEITILPGAEIDKTYQLDTKYQEEYQVAYINVPRTTLISVGFDTSFEMAADRYYGYGRGPYGYPGPGSGYPPMGYPGGPNVPYYPVPPSYFYPPHGMPPRHPGIEVAVVDDGPIMAGETVELPYSTYRWVPACLSQRSLPMGALRVGVDADGDEIFAGRSHHSGDLLPAKVIPAKNVAYVCYCGEEILVDQFEVLVPSMFSWQFATGGNVPPGAVEAGVTADGEKLYFGRVTHDGCTTPGKIQGSHGVCYYPFDGEERNSPEYEVLVLM</sequence>
<protein>
    <recommendedName>
        <fullName evidence="4">Farnesoic acid O-methyl transferase domain-containing protein</fullName>
    </recommendedName>
</protein>
<feature type="chain" id="PRO_5040270698" description="Farnesoic acid O-methyl transferase domain-containing protein" evidence="1">
    <location>
        <begin position="21"/>
        <end position="447"/>
    </location>
</feature>
<dbReference type="EMBL" id="CALOZG010000003">
    <property type="protein sequence ID" value="CAH3995048.1"/>
    <property type="molecule type" value="Genomic_DNA"/>
</dbReference>
<dbReference type="InterPro" id="IPR043504">
    <property type="entry name" value="Peptidase_S1_PA_chymotrypsin"/>
</dbReference>
<evidence type="ECO:0000313" key="2">
    <source>
        <dbReference type="EMBL" id="CAH3995048.1"/>
    </source>
</evidence>
<gene>
    <name evidence="2" type="ORF">PIBRA_LOCUS2319</name>
</gene>
<dbReference type="SMART" id="SM00696">
    <property type="entry name" value="DM9"/>
    <property type="match status" value="2"/>
</dbReference>
<dbReference type="InterPro" id="IPR006616">
    <property type="entry name" value="DM9_repeat"/>
</dbReference>
<keyword evidence="1" id="KW-0732">Signal</keyword>
<name>A0A9P0T3Q5_PIEBR</name>
<evidence type="ECO:0000256" key="1">
    <source>
        <dbReference type="SAM" id="SignalP"/>
    </source>
</evidence>
<dbReference type="PANTHER" id="PTHR31649:SF10">
    <property type="entry name" value="IP19903P-RELATED"/>
    <property type="match status" value="1"/>
</dbReference>
<comment type="caution">
    <text evidence="2">The sequence shown here is derived from an EMBL/GenBank/DDBJ whole genome shotgun (WGS) entry which is preliminary data.</text>
</comment>
<dbReference type="InterPro" id="IPR009003">
    <property type="entry name" value="Peptidase_S1_PA"/>
</dbReference>
<accession>A0A9P0T3Q5</accession>
<dbReference type="PANTHER" id="PTHR31649">
    <property type="entry name" value="AGAP009604-PA"/>
    <property type="match status" value="1"/>
</dbReference>